<proteinExistence type="predicted"/>
<dbReference type="GO" id="GO:0003723">
    <property type="term" value="F:RNA binding"/>
    <property type="evidence" value="ECO:0007669"/>
    <property type="project" value="InterPro"/>
</dbReference>
<dbReference type="AlphaFoldDB" id="A0A853FSC1"/>
<dbReference type="GO" id="GO:0140098">
    <property type="term" value="F:catalytic activity, acting on RNA"/>
    <property type="evidence" value="ECO:0007669"/>
    <property type="project" value="UniProtKB-ARBA"/>
</dbReference>
<dbReference type="GO" id="GO:0009982">
    <property type="term" value="F:pseudouridine synthase activity"/>
    <property type="evidence" value="ECO:0007669"/>
    <property type="project" value="InterPro"/>
</dbReference>
<dbReference type="RefSeq" id="WP_180154097.1">
    <property type="nucleotide sequence ID" value="NZ_JACCEM010000003.1"/>
</dbReference>
<gene>
    <name evidence="2" type="ORF">H0A72_05625</name>
</gene>
<dbReference type="GO" id="GO:0000455">
    <property type="term" value="P:enzyme-directed rRNA pseudouridine synthesis"/>
    <property type="evidence" value="ECO:0007669"/>
    <property type="project" value="TreeGrafter"/>
</dbReference>
<accession>A0A853FSC1</accession>
<dbReference type="PANTHER" id="PTHR21600">
    <property type="entry name" value="MITOCHONDRIAL RNA PSEUDOURIDINE SYNTHASE"/>
    <property type="match status" value="1"/>
</dbReference>
<evidence type="ECO:0000259" key="1">
    <source>
        <dbReference type="Pfam" id="PF00849"/>
    </source>
</evidence>
<evidence type="ECO:0000313" key="2">
    <source>
        <dbReference type="EMBL" id="NYT48784.1"/>
    </source>
</evidence>
<dbReference type="InterPro" id="IPR020103">
    <property type="entry name" value="PsdUridine_synth_cat_dom_sf"/>
</dbReference>
<dbReference type="Proteomes" id="UP000559809">
    <property type="component" value="Unassembled WGS sequence"/>
</dbReference>
<dbReference type="InterPro" id="IPR006224">
    <property type="entry name" value="PsdUridine_synth_RluA-like_CS"/>
</dbReference>
<evidence type="ECO:0000313" key="3">
    <source>
        <dbReference type="Proteomes" id="UP000559809"/>
    </source>
</evidence>
<feature type="domain" description="Pseudouridine synthase RsuA/RluA-like" evidence="1">
    <location>
        <begin position="105"/>
        <end position="252"/>
    </location>
</feature>
<dbReference type="PANTHER" id="PTHR21600:SF84">
    <property type="entry name" value="PSEUDOURIDINE SYNTHASE RSUA_RLUA-LIKE DOMAIN-CONTAINING PROTEIN"/>
    <property type="match status" value="1"/>
</dbReference>
<keyword evidence="3" id="KW-1185">Reference proteome</keyword>
<dbReference type="Gene3D" id="3.30.2350.10">
    <property type="entry name" value="Pseudouridine synthase"/>
    <property type="match status" value="1"/>
</dbReference>
<name>A0A853FSC1_9BURK</name>
<dbReference type="InterPro" id="IPR050188">
    <property type="entry name" value="RluA_PseudoU_synthase"/>
</dbReference>
<sequence>METRHAGADAAAAPLPVRDGVGPSRVYLPDGPWRSLLDFLAERFPHVPPEILRERLARGDIVDRAGRPQRGEAAYAPGRWLWYYREVPGEAPLPFDLPVLFRDEHLVAVDKPHFLASTPGGRYLRETALTRLRRALDMPWLTPLHRLDRETAGVLLFCAHPDHRGAYQSLFQSRRVFKEYEAVAPLRAGLEPPALRRSRLEQCPGQFTMREVDGPPNSETRIELMRVRDGLGWFRLMPLTGRKHQLRVHMSALGMPICNDGFYPVLRPRALEDDFSRPLRLLARAIEFVDPLSGARRRFESLRRLEG</sequence>
<dbReference type="EMBL" id="JACCEM010000003">
    <property type="protein sequence ID" value="NYT48784.1"/>
    <property type="molecule type" value="Genomic_DNA"/>
</dbReference>
<dbReference type="InterPro" id="IPR006145">
    <property type="entry name" value="PsdUridine_synth_RsuA/RluA"/>
</dbReference>
<dbReference type="PROSITE" id="PS01129">
    <property type="entry name" value="PSI_RLU"/>
    <property type="match status" value="1"/>
</dbReference>
<protein>
    <submittedName>
        <fullName evidence="2">Pseudouridine synthase</fullName>
    </submittedName>
</protein>
<comment type="caution">
    <text evidence="2">The sequence shown here is derived from an EMBL/GenBank/DDBJ whole genome shotgun (WGS) entry which is preliminary data.</text>
</comment>
<reference evidence="2 3" key="1">
    <citation type="submission" date="2020-07" db="EMBL/GenBank/DDBJ databases">
        <title>Taxonomic revisions and descriptions of new bacterial species based on genomic comparisons in the high-G+C-content subgroup of the family Alcaligenaceae.</title>
        <authorList>
            <person name="Szabo A."/>
            <person name="Felfoldi T."/>
        </authorList>
    </citation>
    <scope>NUCLEOTIDE SEQUENCE [LARGE SCALE GENOMIC DNA]</scope>
    <source>
        <strain evidence="2 3">LMG 24012</strain>
    </source>
</reference>
<dbReference type="SUPFAM" id="SSF55120">
    <property type="entry name" value="Pseudouridine synthase"/>
    <property type="match status" value="1"/>
</dbReference>
<organism evidence="2 3">
    <name type="scientific">Parapusillimonas granuli</name>
    <dbReference type="NCBI Taxonomy" id="380911"/>
    <lineage>
        <taxon>Bacteria</taxon>
        <taxon>Pseudomonadati</taxon>
        <taxon>Pseudomonadota</taxon>
        <taxon>Betaproteobacteria</taxon>
        <taxon>Burkholderiales</taxon>
        <taxon>Alcaligenaceae</taxon>
        <taxon>Parapusillimonas</taxon>
    </lineage>
</organism>
<dbReference type="Pfam" id="PF00849">
    <property type="entry name" value="PseudoU_synth_2"/>
    <property type="match status" value="1"/>
</dbReference>